<evidence type="ECO:0000256" key="3">
    <source>
        <dbReference type="SAM" id="SignalP"/>
    </source>
</evidence>
<dbReference type="PANTHER" id="PTHR35333">
    <property type="entry name" value="BETA-LACTAMASE"/>
    <property type="match status" value="1"/>
</dbReference>
<dbReference type="PROSITE" id="PS51318">
    <property type="entry name" value="TAT"/>
    <property type="match status" value="1"/>
</dbReference>
<dbReference type="RefSeq" id="WP_164336420.1">
    <property type="nucleotide sequence ID" value="NZ_JAAGMD010000005.1"/>
</dbReference>
<comment type="caution">
    <text evidence="5">The sequence shown here is derived from an EMBL/GenBank/DDBJ whole genome shotgun (WGS) entry which is preliminary data.</text>
</comment>
<dbReference type="PANTHER" id="PTHR35333:SF3">
    <property type="entry name" value="BETA-LACTAMASE-TYPE TRANSPEPTIDASE FOLD CONTAINING PROTEIN"/>
    <property type="match status" value="1"/>
</dbReference>
<dbReference type="InterPro" id="IPR012338">
    <property type="entry name" value="Beta-lactam/transpept-like"/>
</dbReference>
<gene>
    <name evidence="5" type="primary">bla</name>
    <name evidence="5" type="ORF">G3I53_00320</name>
</gene>
<dbReference type="Gene3D" id="3.40.710.10">
    <property type="entry name" value="DD-peptidase/beta-lactamase superfamily"/>
    <property type="match status" value="1"/>
</dbReference>
<dbReference type="InterPro" id="IPR006311">
    <property type="entry name" value="TAT_signal"/>
</dbReference>
<dbReference type="GO" id="GO:0030655">
    <property type="term" value="P:beta-lactam antibiotic catabolic process"/>
    <property type="evidence" value="ECO:0007669"/>
    <property type="project" value="InterPro"/>
</dbReference>
<feature type="chain" id="PRO_5026357315" description="Beta-lactamase" evidence="3">
    <location>
        <begin position="37"/>
        <end position="299"/>
    </location>
</feature>
<dbReference type="Pfam" id="PF13354">
    <property type="entry name" value="Beta-lactamase2"/>
    <property type="match status" value="1"/>
</dbReference>
<dbReference type="InterPro" id="IPR000871">
    <property type="entry name" value="Beta-lactam_class-A"/>
</dbReference>
<dbReference type="NCBIfam" id="NF033103">
    <property type="entry name" value="bla_class_A"/>
    <property type="match status" value="1"/>
</dbReference>
<organism evidence="5">
    <name type="scientific">Streptomyces sp. SID14436</name>
    <dbReference type="NCBI Taxonomy" id="2706070"/>
    <lineage>
        <taxon>Bacteria</taxon>
        <taxon>Bacillati</taxon>
        <taxon>Actinomycetota</taxon>
        <taxon>Actinomycetes</taxon>
        <taxon>Kitasatosporales</taxon>
        <taxon>Streptomycetaceae</taxon>
        <taxon>Streptomyces</taxon>
    </lineage>
</organism>
<evidence type="ECO:0000256" key="1">
    <source>
        <dbReference type="ARBA" id="ARBA00018879"/>
    </source>
</evidence>
<protein>
    <recommendedName>
        <fullName evidence="1">Beta-lactamase</fullName>
    </recommendedName>
    <alternativeName>
        <fullName evidence="2">Penicillinase</fullName>
    </alternativeName>
</protein>
<evidence type="ECO:0000313" key="5">
    <source>
        <dbReference type="EMBL" id="NEA84546.1"/>
    </source>
</evidence>
<evidence type="ECO:0000256" key="2">
    <source>
        <dbReference type="ARBA" id="ARBA00030171"/>
    </source>
</evidence>
<dbReference type="SUPFAM" id="SSF56601">
    <property type="entry name" value="beta-lactamase/transpeptidase-like"/>
    <property type="match status" value="1"/>
</dbReference>
<sequence length="299" mass="32134">MIRRGTSPTPAPTRRTLLAAGTAAATATLVAAPAHASDGLSGRFRALEKRYGARLGVYAHDPRSGRTVRYRADTLFPQCSLFKTLAAAAVLRDLDRDGEVLARRIRYTEADLVEGSDHTRENLATGMTVAALCDVAIRFSDNTAANLLLRELGGPTAITRFARSTGDRVTRLDRWETELNSAEPWRTTDTTSPSAIGRTYARLVLGDALNRCDRSRLTDWLLRNKTSGTRLRAGLPGTWTVADKTGGGPYGTNNNVGIAWTDDGSPLVLSLLSRMPERDAVKNDALIAGAAAVLADTLA</sequence>
<dbReference type="GO" id="GO:0046677">
    <property type="term" value="P:response to antibiotic"/>
    <property type="evidence" value="ECO:0007669"/>
    <property type="project" value="InterPro"/>
</dbReference>
<proteinExistence type="predicted"/>
<feature type="signal peptide" evidence="3">
    <location>
        <begin position="1"/>
        <end position="36"/>
    </location>
</feature>
<name>A0A6G3QM62_9ACTN</name>
<reference evidence="5" key="1">
    <citation type="submission" date="2020-01" db="EMBL/GenBank/DDBJ databases">
        <title>Insect and environment-associated Actinomycetes.</title>
        <authorList>
            <person name="Currrie C."/>
            <person name="Chevrette M."/>
            <person name="Carlson C."/>
            <person name="Stubbendieck R."/>
            <person name="Wendt-Pienkowski E."/>
        </authorList>
    </citation>
    <scope>NUCLEOTIDE SEQUENCE</scope>
    <source>
        <strain evidence="5">SID14436</strain>
    </source>
</reference>
<feature type="domain" description="Beta-lactamase class A catalytic" evidence="4">
    <location>
        <begin position="56"/>
        <end position="272"/>
    </location>
</feature>
<keyword evidence="3" id="KW-0732">Signal</keyword>
<evidence type="ECO:0000259" key="4">
    <source>
        <dbReference type="Pfam" id="PF13354"/>
    </source>
</evidence>
<dbReference type="EMBL" id="JAAGMD010000005">
    <property type="protein sequence ID" value="NEA84546.1"/>
    <property type="molecule type" value="Genomic_DNA"/>
</dbReference>
<accession>A0A6G3QM62</accession>
<dbReference type="AlphaFoldDB" id="A0A6G3QM62"/>
<dbReference type="PRINTS" id="PR00118">
    <property type="entry name" value="BLACTAMASEA"/>
</dbReference>
<dbReference type="InterPro" id="IPR045155">
    <property type="entry name" value="Beta-lactam_cat"/>
</dbReference>
<dbReference type="GO" id="GO:0008800">
    <property type="term" value="F:beta-lactamase activity"/>
    <property type="evidence" value="ECO:0007669"/>
    <property type="project" value="InterPro"/>
</dbReference>